<dbReference type="EMBL" id="KN822219">
    <property type="protein sequence ID" value="KIM52201.1"/>
    <property type="molecule type" value="Genomic_DNA"/>
</dbReference>
<protein>
    <submittedName>
        <fullName evidence="1">Uncharacterized protein</fullName>
    </submittedName>
</protein>
<keyword evidence="2" id="KW-1185">Reference proteome</keyword>
<dbReference type="InterPro" id="IPR041078">
    <property type="entry name" value="Plavaka"/>
</dbReference>
<dbReference type="Pfam" id="PF18759">
    <property type="entry name" value="Plavaka"/>
    <property type="match status" value="1"/>
</dbReference>
<evidence type="ECO:0000313" key="2">
    <source>
        <dbReference type="Proteomes" id="UP000053989"/>
    </source>
</evidence>
<dbReference type="AlphaFoldDB" id="A0A0C3D7X6"/>
<organism evidence="1 2">
    <name type="scientific">Scleroderma citrinum Foug A</name>
    <dbReference type="NCBI Taxonomy" id="1036808"/>
    <lineage>
        <taxon>Eukaryota</taxon>
        <taxon>Fungi</taxon>
        <taxon>Dikarya</taxon>
        <taxon>Basidiomycota</taxon>
        <taxon>Agaricomycotina</taxon>
        <taxon>Agaricomycetes</taxon>
        <taxon>Agaricomycetidae</taxon>
        <taxon>Boletales</taxon>
        <taxon>Sclerodermatineae</taxon>
        <taxon>Sclerodermataceae</taxon>
        <taxon>Scleroderma</taxon>
    </lineage>
</organism>
<reference evidence="1 2" key="1">
    <citation type="submission" date="2014-04" db="EMBL/GenBank/DDBJ databases">
        <authorList>
            <consortium name="DOE Joint Genome Institute"/>
            <person name="Kuo A."/>
            <person name="Kohler A."/>
            <person name="Nagy L.G."/>
            <person name="Floudas D."/>
            <person name="Copeland A."/>
            <person name="Barry K.W."/>
            <person name="Cichocki N."/>
            <person name="Veneault-Fourrey C."/>
            <person name="LaButti K."/>
            <person name="Lindquist E.A."/>
            <person name="Lipzen A."/>
            <person name="Lundell T."/>
            <person name="Morin E."/>
            <person name="Murat C."/>
            <person name="Sun H."/>
            <person name="Tunlid A."/>
            <person name="Henrissat B."/>
            <person name="Grigoriev I.V."/>
            <person name="Hibbett D.S."/>
            <person name="Martin F."/>
            <person name="Nordberg H.P."/>
            <person name="Cantor M.N."/>
            <person name="Hua S.X."/>
        </authorList>
    </citation>
    <scope>NUCLEOTIDE SEQUENCE [LARGE SCALE GENOMIC DNA]</scope>
    <source>
        <strain evidence="1 2">Foug A</strain>
    </source>
</reference>
<feature type="non-terminal residue" evidence="1">
    <location>
        <position position="1"/>
    </location>
</feature>
<name>A0A0C3D7X6_9AGAM</name>
<dbReference type="Proteomes" id="UP000053989">
    <property type="component" value="Unassembled WGS sequence"/>
</dbReference>
<sequence length="133" mass="14622">GAMFVPIILGSDKTTVSVATGNNEYWPIYISTGNVHNCAHRGHGQAVSLLGFLSIPKSNDMIADPEFRTFRRHLFHSSLTAALETMCPAMLKPEVTLCADGYYRRAIYGIGPYIADYPEQALLACIVQGWCPK</sequence>
<reference evidence="2" key="2">
    <citation type="submission" date="2015-01" db="EMBL/GenBank/DDBJ databases">
        <title>Evolutionary Origins and Diversification of the Mycorrhizal Mutualists.</title>
        <authorList>
            <consortium name="DOE Joint Genome Institute"/>
            <consortium name="Mycorrhizal Genomics Consortium"/>
            <person name="Kohler A."/>
            <person name="Kuo A."/>
            <person name="Nagy L.G."/>
            <person name="Floudas D."/>
            <person name="Copeland A."/>
            <person name="Barry K.W."/>
            <person name="Cichocki N."/>
            <person name="Veneault-Fourrey C."/>
            <person name="LaButti K."/>
            <person name="Lindquist E.A."/>
            <person name="Lipzen A."/>
            <person name="Lundell T."/>
            <person name="Morin E."/>
            <person name="Murat C."/>
            <person name="Riley R."/>
            <person name="Ohm R."/>
            <person name="Sun H."/>
            <person name="Tunlid A."/>
            <person name="Henrissat B."/>
            <person name="Grigoriev I.V."/>
            <person name="Hibbett D.S."/>
            <person name="Martin F."/>
        </authorList>
    </citation>
    <scope>NUCLEOTIDE SEQUENCE [LARGE SCALE GENOMIC DNA]</scope>
    <source>
        <strain evidence="2">Foug A</strain>
    </source>
</reference>
<accession>A0A0C3D7X6</accession>
<gene>
    <name evidence="1" type="ORF">SCLCIDRAFT_141645</name>
</gene>
<evidence type="ECO:0000313" key="1">
    <source>
        <dbReference type="EMBL" id="KIM52201.1"/>
    </source>
</evidence>
<dbReference type="STRING" id="1036808.A0A0C3D7X6"/>
<proteinExistence type="predicted"/>
<dbReference type="InParanoid" id="A0A0C3D7X6"/>
<dbReference type="HOGENOM" id="CLU_006344_13_1_1"/>
<dbReference type="OrthoDB" id="3199698at2759"/>